<dbReference type="Gene3D" id="3.90.1150.10">
    <property type="entry name" value="Aspartate Aminotransferase, domain 1"/>
    <property type="match status" value="1"/>
</dbReference>
<protein>
    <submittedName>
        <fullName evidence="5">DegT/DnrJ/EryC1/StrS aminotransferase family protein</fullName>
    </submittedName>
</protein>
<name>A0A929BCV0_9PSEU</name>
<evidence type="ECO:0000256" key="1">
    <source>
        <dbReference type="ARBA" id="ARBA00001933"/>
    </source>
</evidence>
<dbReference type="PANTHER" id="PTHR30244">
    <property type="entry name" value="TRANSAMINASE"/>
    <property type="match status" value="1"/>
</dbReference>
<organism evidence="5 6">
    <name type="scientific">Saccharopolyspora montiporae</name>
    <dbReference type="NCBI Taxonomy" id="2781240"/>
    <lineage>
        <taxon>Bacteria</taxon>
        <taxon>Bacillati</taxon>
        <taxon>Actinomycetota</taxon>
        <taxon>Actinomycetes</taxon>
        <taxon>Pseudonocardiales</taxon>
        <taxon>Pseudonocardiaceae</taxon>
        <taxon>Saccharopolyspora</taxon>
    </lineage>
</organism>
<dbReference type="AlphaFoldDB" id="A0A929BCV0"/>
<evidence type="ECO:0000313" key="6">
    <source>
        <dbReference type="Proteomes" id="UP000598360"/>
    </source>
</evidence>
<comment type="cofactor">
    <cofactor evidence="1">
        <name>pyridoxal 5'-phosphate</name>
        <dbReference type="ChEBI" id="CHEBI:597326"/>
    </cofactor>
</comment>
<evidence type="ECO:0000313" key="5">
    <source>
        <dbReference type="EMBL" id="MBE9376501.1"/>
    </source>
</evidence>
<dbReference type="CDD" id="cd00616">
    <property type="entry name" value="AHBA_syn"/>
    <property type="match status" value="1"/>
</dbReference>
<dbReference type="SUPFAM" id="SSF53383">
    <property type="entry name" value="PLP-dependent transferases"/>
    <property type="match status" value="1"/>
</dbReference>
<evidence type="ECO:0000256" key="2">
    <source>
        <dbReference type="PIRSR" id="PIRSR000390-1"/>
    </source>
</evidence>
<dbReference type="Gene3D" id="3.40.640.10">
    <property type="entry name" value="Type I PLP-dependent aspartate aminotransferase-like (Major domain)"/>
    <property type="match status" value="1"/>
</dbReference>
<proteinExistence type="inferred from homology"/>
<sequence length="399" mass="42872">MNELAVDGAAPVRSTAFPTWPVFGADEIAAACEVLRSGRVNRWTGEHGAAFDAEFAAAAGCHWAVSVANGTLALEIALRALGVSAGDEVIVPAATFVATASAVVQCGARPVFADVDLRTQCLPVEAVERVRTPRTVAVIAVHLAGHPAPADELATYAHDRGLWLVEDCAQAHGARLGGRGVGTFGHVATWSFCQDKIITTGGEGGAVTTDDAALARRCWEIKDHGKSWQRWTESSSPGAFRWLHERIGTNARMTELQAVIGRVQLSKMDGWVKRRRANAAFLHDQLSGIDALRLLIPEPGVEHSYYRYYAHVRPERLRPGWDRDRIAAALLAEGVPSGAGGCSEVYREGAFRRGNRARLPHAAQLGRTSLVLPVHPALAQPDLVDVVTAVRRVFAGAQR</sequence>
<reference evidence="5" key="1">
    <citation type="submission" date="2020-10" db="EMBL/GenBank/DDBJ databases">
        <title>Diversity and distribution of actinomycetes associated with coral in the coast of Hainan.</title>
        <authorList>
            <person name="Li F."/>
        </authorList>
    </citation>
    <scope>NUCLEOTIDE SEQUENCE</scope>
    <source>
        <strain evidence="5">HNM0983</strain>
    </source>
</reference>
<gene>
    <name evidence="5" type="ORF">IQ251_18785</name>
</gene>
<dbReference type="RefSeq" id="WP_193930233.1">
    <property type="nucleotide sequence ID" value="NZ_JADEYC010000043.1"/>
</dbReference>
<accession>A0A929BCV0</accession>
<dbReference type="PANTHER" id="PTHR30244:SF34">
    <property type="entry name" value="DTDP-4-AMINO-4,6-DIDEOXYGALACTOSE TRANSAMINASE"/>
    <property type="match status" value="1"/>
</dbReference>
<keyword evidence="6" id="KW-1185">Reference proteome</keyword>
<dbReference type="Proteomes" id="UP000598360">
    <property type="component" value="Unassembled WGS sequence"/>
</dbReference>
<dbReference type="InterPro" id="IPR000653">
    <property type="entry name" value="DegT/StrS_aminotransferase"/>
</dbReference>
<keyword evidence="5" id="KW-0808">Transferase</keyword>
<keyword evidence="5" id="KW-0032">Aminotransferase</keyword>
<feature type="modified residue" description="N6-(pyridoxal phosphate)lysine" evidence="3">
    <location>
        <position position="196"/>
    </location>
</feature>
<evidence type="ECO:0000256" key="3">
    <source>
        <dbReference type="PIRSR" id="PIRSR000390-2"/>
    </source>
</evidence>
<comment type="caution">
    <text evidence="5">The sequence shown here is derived from an EMBL/GenBank/DDBJ whole genome shotgun (WGS) entry which is preliminary data.</text>
</comment>
<dbReference type="Pfam" id="PF01041">
    <property type="entry name" value="DegT_DnrJ_EryC1"/>
    <property type="match status" value="1"/>
</dbReference>
<evidence type="ECO:0000256" key="4">
    <source>
        <dbReference type="RuleBase" id="RU004508"/>
    </source>
</evidence>
<dbReference type="GO" id="GO:0000271">
    <property type="term" value="P:polysaccharide biosynthetic process"/>
    <property type="evidence" value="ECO:0007669"/>
    <property type="project" value="TreeGrafter"/>
</dbReference>
<dbReference type="PIRSF" id="PIRSF000390">
    <property type="entry name" value="PLP_StrS"/>
    <property type="match status" value="1"/>
</dbReference>
<keyword evidence="3 4" id="KW-0663">Pyridoxal phosphate</keyword>
<dbReference type="GO" id="GO:0030170">
    <property type="term" value="F:pyridoxal phosphate binding"/>
    <property type="evidence" value="ECO:0007669"/>
    <property type="project" value="TreeGrafter"/>
</dbReference>
<feature type="active site" description="Proton acceptor" evidence="2">
    <location>
        <position position="196"/>
    </location>
</feature>
<dbReference type="InterPro" id="IPR015422">
    <property type="entry name" value="PyrdxlP-dep_Trfase_small"/>
</dbReference>
<dbReference type="GO" id="GO:0008483">
    <property type="term" value="F:transaminase activity"/>
    <property type="evidence" value="ECO:0007669"/>
    <property type="project" value="UniProtKB-KW"/>
</dbReference>
<comment type="similarity">
    <text evidence="4">Belongs to the DegT/DnrJ/EryC1 family.</text>
</comment>
<dbReference type="InterPro" id="IPR015421">
    <property type="entry name" value="PyrdxlP-dep_Trfase_major"/>
</dbReference>
<dbReference type="EMBL" id="JADEYC010000043">
    <property type="protein sequence ID" value="MBE9376501.1"/>
    <property type="molecule type" value="Genomic_DNA"/>
</dbReference>
<dbReference type="InterPro" id="IPR015424">
    <property type="entry name" value="PyrdxlP-dep_Trfase"/>
</dbReference>